<name>A0A1Y4T0S8_9FIRM</name>
<dbReference type="EMBL" id="NFLJ01000006">
    <property type="protein sequence ID" value="OUQ35775.1"/>
    <property type="molecule type" value="Genomic_DNA"/>
</dbReference>
<evidence type="ECO:0008006" key="4">
    <source>
        <dbReference type="Google" id="ProtNLM"/>
    </source>
</evidence>
<accession>A0A1Y4T0S8</accession>
<keyword evidence="1" id="KW-1133">Transmembrane helix</keyword>
<dbReference type="AlphaFoldDB" id="A0A1Y4T0S8"/>
<keyword evidence="1" id="KW-0812">Transmembrane</keyword>
<proteinExistence type="predicted"/>
<dbReference type="InterPro" id="IPR036280">
    <property type="entry name" value="Multihaem_cyt_sf"/>
</dbReference>
<feature type="transmembrane region" description="Helical" evidence="1">
    <location>
        <begin position="20"/>
        <end position="51"/>
    </location>
</feature>
<evidence type="ECO:0000313" key="2">
    <source>
        <dbReference type="EMBL" id="OUQ35775.1"/>
    </source>
</evidence>
<sequence length="128" mass="15633">MNWLRNFMYGRYGVDQLGNFLFISYIILFVISLFVPYVGFLCYALIIYSLFRMFSKQIYKRQAENEWFLSKTTGIRKFFNRQKNKWKYRKTHKYLKCPHCHQYLRVPKGKGNITITCPTCHQQFDKRT</sequence>
<dbReference type="OrthoDB" id="3174166at2"/>
<reference evidence="2 3" key="1">
    <citation type="journal article" date="2018" name="BMC Genomics">
        <title>Whole genome sequencing and function prediction of 133 gut anaerobes isolated from chicken caecum in pure cultures.</title>
        <authorList>
            <person name="Medvecky M."/>
            <person name="Cejkova D."/>
            <person name="Polansky O."/>
            <person name="Karasova D."/>
            <person name="Kubasova T."/>
            <person name="Cizek A."/>
            <person name="Rychlik I."/>
        </authorList>
    </citation>
    <scope>NUCLEOTIDE SEQUENCE [LARGE SCALE GENOMIC DNA]</scope>
    <source>
        <strain evidence="2 3">An13</strain>
    </source>
</reference>
<dbReference type="RefSeq" id="WP_087357322.1">
    <property type="nucleotide sequence ID" value="NZ_AP031415.1"/>
</dbReference>
<dbReference type="Proteomes" id="UP000195305">
    <property type="component" value="Unassembled WGS sequence"/>
</dbReference>
<comment type="caution">
    <text evidence="2">The sequence shown here is derived from an EMBL/GenBank/DDBJ whole genome shotgun (WGS) entry which is preliminary data.</text>
</comment>
<keyword evidence="3" id="KW-1185">Reference proteome</keyword>
<evidence type="ECO:0000313" key="3">
    <source>
        <dbReference type="Proteomes" id="UP000195305"/>
    </source>
</evidence>
<protein>
    <recommendedName>
        <fullName evidence="4">Zn-finger containing protein</fullName>
    </recommendedName>
</protein>
<keyword evidence="1" id="KW-0472">Membrane</keyword>
<organism evidence="2 3">
    <name type="scientific">Massilimicrobiota timonensis</name>
    <dbReference type="NCBI Taxonomy" id="1776392"/>
    <lineage>
        <taxon>Bacteria</taxon>
        <taxon>Bacillati</taxon>
        <taxon>Bacillota</taxon>
        <taxon>Erysipelotrichia</taxon>
        <taxon>Erysipelotrichales</taxon>
        <taxon>Erysipelotrichaceae</taxon>
        <taxon>Massilimicrobiota</taxon>
    </lineage>
</organism>
<dbReference type="SUPFAM" id="SSF48695">
    <property type="entry name" value="Multiheme cytochromes"/>
    <property type="match status" value="1"/>
</dbReference>
<gene>
    <name evidence="2" type="ORF">B5E75_03060</name>
</gene>
<evidence type="ECO:0000256" key="1">
    <source>
        <dbReference type="SAM" id="Phobius"/>
    </source>
</evidence>